<accession>A0ABW5DQR2</accession>
<gene>
    <name evidence="1" type="ORF">ACFSM5_10825</name>
</gene>
<organism evidence="1 2">
    <name type="scientific">Lacibacterium aquatile</name>
    <dbReference type="NCBI Taxonomy" id="1168082"/>
    <lineage>
        <taxon>Bacteria</taxon>
        <taxon>Pseudomonadati</taxon>
        <taxon>Pseudomonadota</taxon>
        <taxon>Alphaproteobacteria</taxon>
        <taxon>Rhodospirillales</taxon>
        <taxon>Rhodospirillaceae</taxon>
    </lineage>
</organism>
<name>A0ABW5DQR2_9PROT</name>
<comment type="caution">
    <text evidence="1">The sequence shown here is derived from an EMBL/GenBank/DDBJ whole genome shotgun (WGS) entry which is preliminary data.</text>
</comment>
<dbReference type="RefSeq" id="WP_379876383.1">
    <property type="nucleotide sequence ID" value="NZ_JBHUIP010000011.1"/>
</dbReference>
<dbReference type="InterPro" id="IPR019587">
    <property type="entry name" value="Polyketide_cyclase/dehydratase"/>
</dbReference>
<keyword evidence="2" id="KW-1185">Reference proteome</keyword>
<dbReference type="Pfam" id="PF10604">
    <property type="entry name" value="Polyketide_cyc2"/>
    <property type="match status" value="1"/>
</dbReference>
<dbReference type="InterPro" id="IPR023393">
    <property type="entry name" value="START-like_dom_sf"/>
</dbReference>
<reference evidence="2" key="1">
    <citation type="journal article" date="2019" name="Int. J. Syst. Evol. Microbiol.">
        <title>The Global Catalogue of Microorganisms (GCM) 10K type strain sequencing project: providing services to taxonomists for standard genome sequencing and annotation.</title>
        <authorList>
            <consortium name="The Broad Institute Genomics Platform"/>
            <consortium name="The Broad Institute Genome Sequencing Center for Infectious Disease"/>
            <person name="Wu L."/>
            <person name="Ma J."/>
        </authorList>
    </citation>
    <scope>NUCLEOTIDE SEQUENCE [LARGE SCALE GENOMIC DNA]</scope>
    <source>
        <strain evidence="2">CGMCC 1.19062</strain>
    </source>
</reference>
<sequence>MLTTILIIAAAVAGFLAFIATRPNQFRLERRTTIHAPADKIYELIADFRRWQSWSPYETKDPDMVRSFDGAAQGLGAVYSWQGDKNVGEGRMEILEAAPARRLLLSLDFFKPFKASNHAEFTLTDIGDGVTVTWAMFGPVPFFFRIFHLVCSMDGMVGKDFEAGLAKIKATAEG</sequence>
<proteinExistence type="predicted"/>
<dbReference type="Proteomes" id="UP001597295">
    <property type="component" value="Unassembled WGS sequence"/>
</dbReference>
<evidence type="ECO:0000313" key="2">
    <source>
        <dbReference type="Proteomes" id="UP001597295"/>
    </source>
</evidence>
<dbReference type="EMBL" id="JBHUIP010000011">
    <property type="protein sequence ID" value="MFD2263382.1"/>
    <property type="molecule type" value="Genomic_DNA"/>
</dbReference>
<dbReference type="SUPFAM" id="SSF55961">
    <property type="entry name" value="Bet v1-like"/>
    <property type="match status" value="1"/>
</dbReference>
<dbReference type="CDD" id="cd07818">
    <property type="entry name" value="SRPBCC_1"/>
    <property type="match status" value="1"/>
</dbReference>
<protein>
    <submittedName>
        <fullName evidence="1">SRPBCC family protein</fullName>
    </submittedName>
</protein>
<evidence type="ECO:0000313" key="1">
    <source>
        <dbReference type="EMBL" id="MFD2263382.1"/>
    </source>
</evidence>
<dbReference type="Gene3D" id="3.30.530.20">
    <property type="match status" value="1"/>
</dbReference>